<protein>
    <submittedName>
        <fullName evidence="1">Uncharacterized protein</fullName>
    </submittedName>
</protein>
<dbReference type="EMBL" id="CP032412">
    <property type="protein sequence ID" value="AYB47790.1"/>
    <property type="molecule type" value="Genomic_DNA"/>
</dbReference>
<sequence>MDYLGIEELMVSKFHCRRCGHRECSSQEVSMSGTGISKIFGFVEVFNPDVLRGHQSGVLGTVLDLIWG</sequence>
<dbReference type="AlphaFoldDB" id="A0A385TTM2"/>
<organism evidence="1 2">
    <name type="scientific">Paenibacillus lautus</name>
    <name type="common">Bacillus lautus</name>
    <dbReference type="NCBI Taxonomy" id="1401"/>
    <lineage>
        <taxon>Bacteria</taxon>
        <taxon>Bacillati</taxon>
        <taxon>Bacillota</taxon>
        <taxon>Bacilli</taxon>
        <taxon>Bacillales</taxon>
        <taxon>Paenibacillaceae</taxon>
        <taxon>Paenibacillus</taxon>
    </lineage>
</organism>
<dbReference type="Proteomes" id="UP000266552">
    <property type="component" value="Chromosome"/>
</dbReference>
<name>A0A385TTM2_PAELA</name>
<dbReference type="Pfam" id="PF09855">
    <property type="entry name" value="Zn_ribbon_13"/>
    <property type="match status" value="1"/>
</dbReference>
<evidence type="ECO:0000313" key="2">
    <source>
        <dbReference type="Proteomes" id="UP000266552"/>
    </source>
</evidence>
<proteinExistence type="predicted"/>
<evidence type="ECO:0000313" key="1">
    <source>
        <dbReference type="EMBL" id="AYB47790.1"/>
    </source>
</evidence>
<dbReference type="KEGG" id="plw:D5F53_11505"/>
<keyword evidence="2" id="KW-1185">Reference proteome</keyword>
<gene>
    <name evidence="1" type="ORF">D5F53_11505</name>
</gene>
<reference evidence="1 2" key="1">
    <citation type="submission" date="2018-09" db="EMBL/GenBank/DDBJ databases">
        <title>Genome Sequence of Paenibacillus lautus Strain E7593-69, Azo Dye-Degrading Bacteria, Isolated from Commercial Tattoo Inks.</title>
        <authorList>
            <person name="Nho S.W."/>
            <person name="Kim S.-J."/>
            <person name="Kweon O."/>
            <person name="Cerniglia C.E."/>
        </authorList>
    </citation>
    <scope>NUCLEOTIDE SEQUENCE [LARGE SCALE GENOMIC DNA]</scope>
    <source>
        <strain evidence="1 2">E7593-69</strain>
    </source>
</reference>
<dbReference type="InterPro" id="IPR018652">
    <property type="entry name" value="DUF2082_NA-bd_Znr"/>
</dbReference>
<accession>A0A385TTM2</accession>